<name>A0A2N5MBG2_9BACI</name>
<dbReference type="RefSeq" id="WP_101639737.1">
    <property type="nucleotide sequence ID" value="NZ_PGUY01000002.1"/>
</dbReference>
<feature type="domain" description="Phosphotyrosine protein phosphatase I" evidence="5">
    <location>
        <begin position="1"/>
        <end position="143"/>
    </location>
</feature>
<feature type="active site" description="Proton donor" evidence="4">
    <location>
        <position position="117"/>
    </location>
</feature>
<organism evidence="6 7">
    <name type="scientific">Peribacillus deserti</name>
    <dbReference type="NCBI Taxonomy" id="673318"/>
    <lineage>
        <taxon>Bacteria</taxon>
        <taxon>Bacillati</taxon>
        <taxon>Bacillota</taxon>
        <taxon>Bacilli</taxon>
        <taxon>Bacillales</taxon>
        <taxon>Bacillaceae</taxon>
        <taxon>Peribacillus</taxon>
    </lineage>
</organism>
<keyword evidence="2" id="KW-0378">Hydrolase</keyword>
<dbReference type="Proteomes" id="UP000234748">
    <property type="component" value="Unassembled WGS sequence"/>
</dbReference>
<dbReference type="Gene3D" id="3.40.50.2300">
    <property type="match status" value="1"/>
</dbReference>
<dbReference type="CDD" id="cd16344">
    <property type="entry name" value="LMWPAP"/>
    <property type="match status" value="1"/>
</dbReference>
<dbReference type="EMBL" id="PGUY01000002">
    <property type="protein sequence ID" value="PLT31688.1"/>
    <property type="molecule type" value="Genomic_DNA"/>
</dbReference>
<evidence type="ECO:0000256" key="2">
    <source>
        <dbReference type="ARBA" id="ARBA00022801"/>
    </source>
</evidence>
<evidence type="ECO:0000259" key="5">
    <source>
        <dbReference type="SMART" id="SM00226"/>
    </source>
</evidence>
<accession>A0A2N5MBG2</accession>
<dbReference type="Pfam" id="PF01451">
    <property type="entry name" value="LMWPc"/>
    <property type="match status" value="1"/>
</dbReference>
<gene>
    <name evidence="6" type="ORF">CUU66_00550</name>
</gene>
<sequence length="146" mass="16309">MNILFVCTGNTCRSPMAEAILKNMNLPGVEVRSAGVYAMEGQEASYNAKVVLDENSIEHNHFSRQINVQDLKWATYILTMTESHKSTLIINYPDAAGKTFTLKEFAGKDKKSSDIVDPFGGSADIYRETFSELQAVIKSMVHRLQE</sequence>
<protein>
    <submittedName>
        <fullName evidence="6">Low molecular weight protein arginine phosphatase</fullName>
    </submittedName>
</protein>
<dbReference type="PANTHER" id="PTHR11717:SF31">
    <property type="entry name" value="LOW MOLECULAR WEIGHT PROTEIN-TYROSINE-PHOSPHATASE ETP-RELATED"/>
    <property type="match status" value="1"/>
</dbReference>
<dbReference type="OrthoDB" id="9784339at2"/>
<dbReference type="PRINTS" id="PR00719">
    <property type="entry name" value="LMWPTPASE"/>
</dbReference>
<feature type="active site" description="Nucleophile" evidence="4">
    <location>
        <position position="13"/>
    </location>
</feature>
<evidence type="ECO:0000313" key="6">
    <source>
        <dbReference type="EMBL" id="PLT31688.1"/>
    </source>
</evidence>
<keyword evidence="7" id="KW-1185">Reference proteome</keyword>
<dbReference type="SUPFAM" id="SSF52788">
    <property type="entry name" value="Phosphotyrosine protein phosphatases I"/>
    <property type="match status" value="1"/>
</dbReference>
<comment type="similarity">
    <text evidence="1">Belongs to the low molecular weight phosphotyrosine protein phosphatase family.</text>
</comment>
<dbReference type="InterPro" id="IPR017867">
    <property type="entry name" value="Tyr_phospatase_low_mol_wt"/>
</dbReference>
<proteinExistence type="inferred from homology"/>
<dbReference type="GO" id="GO:0004725">
    <property type="term" value="F:protein tyrosine phosphatase activity"/>
    <property type="evidence" value="ECO:0007669"/>
    <property type="project" value="InterPro"/>
</dbReference>
<comment type="caution">
    <text evidence="6">The sequence shown here is derived from an EMBL/GenBank/DDBJ whole genome shotgun (WGS) entry which is preliminary data.</text>
</comment>
<keyword evidence="3" id="KW-0904">Protein phosphatase</keyword>
<dbReference type="InterPro" id="IPR036196">
    <property type="entry name" value="Ptyr_pPase_sf"/>
</dbReference>
<feature type="active site" description="Nucleophile" evidence="4">
    <location>
        <position position="7"/>
    </location>
</feature>
<dbReference type="PANTHER" id="PTHR11717">
    <property type="entry name" value="LOW MOLECULAR WEIGHT PROTEIN TYROSINE PHOSPHATASE"/>
    <property type="match status" value="1"/>
</dbReference>
<dbReference type="InterPro" id="IPR023485">
    <property type="entry name" value="Ptyr_pPase"/>
</dbReference>
<evidence type="ECO:0000256" key="1">
    <source>
        <dbReference type="ARBA" id="ARBA00011063"/>
    </source>
</evidence>
<dbReference type="AlphaFoldDB" id="A0A2N5MBG2"/>
<evidence type="ECO:0000313" key="7">
    <source>
        <dbReference type="Proteomes" id="UP000234748"/>
    </source>
</evidence>
<reference evidence="6 7" key="1">
    <citation type="submission" date="2017-11" db="EMBL/GenBank/DDBJ databases">
        <title>Comparitive Functional Genomics of Dry Heat Resistant strains isolated from the Viking Spacecraft.</title>
        <authorList>
            <person name="Seuylemezian A."/>
            <person name="Cooper K."/>
            <person name="Vaishampayan P."/>
        </authorList>
    </citation>
    <scope>NUCLEOTIDE SEQUENCE [LARGE SCALE GENOMIC DNA]</scope>
    <source>
        <strain evidence="6 7">V1-29</strain>
    </source>
</reference>
<dbReference type="InterPro" id="IPR050438">
    <property type="entry name" value="LMW_PTPase"/>
</dbReference>
<evidence type="ECO:0000256" key="3">
    <source>
        <dbReference type="ARBA" id="ARBA00022912"/>
    </source>
</evidence>
<dbReference type="SMART" id="SM00226">
    <property type="entry name" value="LMWPc"/>
    <property type="match status" value="1"/>
</dbReference>
<evidence type="ECO:0000256" key="4">
    <source>
        <dbReference type="PIRSR" id="PIRSR617867-1"/>
    </source>
</evidence>